<dbReference type="Pfam" id="PF01343">
    <property type="entry name" value="Peptidase_S49"/>
    <property type="match status" value="2"/>
</dbReference>
<keyword evidence="3" id="KW-0645">Protease</keyword>
<dbReference type="InterPro" id="IPR047217">
    <property type="entry name" value="S49_SppA_67K_type_N"/>
</dbReference>
<comment type="caution">
    <text evidence="10">The sequence shown here is derived from an EMBL/GenBank/DDBJ whole genome shotgun (WGS) entry which is preliminary data.</text>
</comment>
<evidence type="ECO:0000256" key="6">
    <source>
        <dbReference type="ARBA" id="ARBA00023136"/>
    </source>
</evidence>
<gene>
    <name evidence="10" type="primary">sppA</name>
    <name evidence="10" type="ORF">KJ970_17565</name>
</gene>
<dbReference type="EMBL" id="JAHJDP010000099">
    <property type="protein sequence ID" value="MBU2692728.1"/>
    <property type="molecule type" value="Genomic_DNA"/>
</dbReference>
<feature type="domain" description="Peptidase S49" evidence="9">
    <location>
        <begin position="361"/>
        <end position="510"/>
    </location>
</feature>
<keyword evidence="6 8" id="KW-0472">Membrane</keyword>
<evidence type="ECO:0000256" key="2">
    <source>
        <dbReference type="ARBA" id="ARBA00008683"/>
    </source>
</evidence>
<dbReference type="PANTHER" id="PTHR33209:SF1">
    <property type="entry name" value="PEPTIDASE S49 DOMAIN-CONTAINING PROTEIN"/>
    <property type="match status" value="1"/>
</dbReference>
<keyword evidence="8" id="KW-1133">Transmembrane helix</keyword>
<proteinExistence type="inferred from homology"/>
<name>A0A948RZW3_UNCEI</name>
<evidence type="ECO:0000313" key="11">
    <source>
        <dbReference type="Proteomes" id="UP000777784"/>
    </source>
</evidence>
<dbReference type="CDD" id="cd07023">
    <property type="entry name" value="S49_Sppa_N_C"/>
    <property type="match status" value="1"/>
</dbReference>
<dbReference type="InterPro" id="IPR002142">
    <property type="entry name" value="Peptidase_S49"/>
</dbReference>
<evidence type="ECO:0000256" key="4">
    <source>
        <dbReference type="ARBA" id="ARBA00022801"/>
    </source>
</evidence>
<evidence type="ECO:0000256" key="1">
    <source>
        <dbReference type="ARBA" id="ARBA00004370"/>
    </source>
</evidence>
<dbReference type="Proteomes" id="UP000777784">
    <property type="component" value="Unassembled WGS sequence"/>
</dbReference>
<feature type="domain" description="Peptidase S49" evidence="9">
    <location>
        <begin position="116"/>
        <end position="259"/>
    </location>
</feature>
<accession>A0A948RZW3</accession>
<sequence>MKSFFRTFFAVILASLFLTFWGIVLLFIFAAMITSETVQVHKNTYLIQTLSGEIPEYYPSTALPIIGDKHNHLTAILENLEKARVDDRIRGVILQVGGSDLGFAKKDEIRLRIKQLQEAGKPVYAYSRFLTSGNYYMISGCDSILLPPEGVLEIKGLAAEAMHFKGTLDAIGVKANLDRIAEYKAAAEPFLMDKMSDAYRENLTWLLEALFNDMVGTIADNRGVTRNRVLELMSTALFNAPQAYEDGLLDAVVYWDDLEEILGDDGKWKTISGDDYATVKRSELGLTGKKRIAVVHAQGVIAGGEDGYVLPFGLKMGAASVTKVLKSIQEDRGIAGVILRIDSGGGESIASDDIGHALFRLDEKKPSVVSMVDVAASGGYMIAYQCSTVVAMPHTITGSIGSITGKFNVRGLYNKLGITKDFLTIGPMADLFSDYRDFSEEEWEIIRSHHYKSYEDWVRRIAAARNLDFAVMDTLCKGRVWTGKQALDRKLVDHLGGLDVALALVKEKAGIPVNEEVKIEHFPKPKSFIERILEEGDMAAGAVPALLKIAAGFLTGDATPNRSLPLMTRSGQVEWVDPAILEGAFLWRIR</sequence>
<dbReference type="AlphaFoldDB" id="A0A948RZW3"/>
<dbReference type="SUPFAM" id="SSF52096">
    <property type="entry name" value="ClpP/crotonase"/>
    <property type="match status" value="2"/>
</dbReference>
<dbReference type="Gene3D" id="3.90.226.10">
    <property type="entry name" value="2-enoyl-CoA Hydratase, Chain A, domain 1"/>
    <property type="match status" value="3"/>
</dbReference>
<dbReference type="GO" id="GO:0006465">
    <property type="term" value="P:signal peptide processing"/>
    <property type="evidence" value="ECO:0007669"/>
    <property type="project" value="InterPro"/>
</dbReference>
<keyword evidence="5" id="KW-0720">Serine protease</keyword>
<protein>
    <submittedName>
        <fullName evidence="10">Signal peptide peptidase SppA</fullName>
    </submittedName>
</protein>
<dbReference type="PIRSF" id="PIRSF001217">
    <property type="entry name" value="Protease_4_SppA"/>
    <property type="match status" value="1"/>
</dbReference>
<dbReference type="InterPro" id="IPR004634">
    <property type="entry name" value="Pept_S49_pIV"/>
</dbReference>
<evidence type="ECO:0000256" key="5">
    <source>
        <dbReference type="ARBA" id="ARBA00022825"/>
    </source>
</evidence>
<dbReference type="InterPro" id="IPR029045">
    <property type="entry name" value="ClpP/crotonase-like_dom_sf"/>
</dbReference>
<feature type="active site" description="Nucleophile" evidence="7">
    <location>
        <position position="377"/>
    </location>
</feature>
<keyword evidence="8" id="KW-0812">Transmembrane</keyword>
<feature type="transmembrane region" description="Helical" evidence="8">
    <location>
        <begin position="7"/>
        <end position="33"/>
    </location>
</feature>
<evidence type="ECO:0000259" key="9">
    <source>
        <dbReference type="Pfam" id="PF01343"/>
    </source>
</evidence>
<evidence type="ECO:0000256" key="7">
    <source>
        <dbReference type="PIRSR" id="PIRSR001217-1"/>
    </source>
</evidence>
<dbReference type="NCBIfam" id="TIGR00706">
    <property type="entry name" value="SppA_dom"/>
    <property type="match status" value="1"/>
</dbReference>
<evidence type="ECO:0000256" key="8">
    <source>
        <dbReference type="SAM" id="Phobius"/>
    </source>
</evidence>
<dbReference type="GO" id="GO:0008236">
    <property type="term" value="F:serine-type peptidase activity"/>
    <property type="evidence" value="ECO:0007669"/>
    <property type="project" value="UniProtKB-KW"/>
</dbReference>
<evidence type="ECO:0000313" key="10">
    <source>
        <dbReference type="EMBL" id="MBU2692728.1"/>
    </source>
</evidence>
<comment type="similarity">
    <text evidence="2">Belongs to the peptidase S49 family.</text>
</comment>
<comment type="subcellular location">
    <subcellularLocation>
        <location evidence="1">Membrane</location>
    </subcellularLocation>
</comment>
<evidence type="ECO:0000256" key="3">
    <source>
        <dbReference type="ARBA" id="ARBA00022670"/>
    </source>
</evidence>
<dbReference type="CDD" id="cd07018">
    <property type="entry name" value="S49_SppA_67K_type"/>
    <property type="match status" value="1"/>
</dbReference>
<keyword evidence="4" id="KW-0378">Hydrolase</keyword>
<dbReference type="InterPro" id="IPR047272">
    <property type="entry name" value="S49_SppA_C"/>
</dbReference>
<organism evidence="10 11">
    <name type="scientific">Eiseniibacteriota bacterium</name>
    <dbReference type="NCBI Taxonomy" id="2212470"/>
    <lineage>
        <taxon>Bacteria</taxon>
        <taxon>Candidatus Eiseniibacteriota</taxon>
    </lineage>
</organism>
<dbReference type="GO" id="GO:0016020">
    <property type="term" value="C:membrane"/>
    <property type="evidence" value="ECO:0007669"/>
    <property type="project" value="UniProtKB-SubCell"/>
</dbReference>
<dbReference type="InterPro" id="IPR004635">
    <property type="entry name" value="Pept_S49_SppA"/>
</dbReference>
<dbReference type="PANTHER" id="PTHR33209">
    <property type="entry name" value="PROTEASE 4"/>
    <property type="match status" value="1"/>
</dbReference>
<feature type="active site" description="Proton donor/acceptor" evidence="7">
    <location>
        <position position="184"/>
    </location>
</feature>
<reference evidence="10" key="1">
    <citation type="submission" date="2021-05" db="EMBL/GenBank/DDBJ databases">
        <title>Energy efficiency and biological interactions define the core microbiome of deep oligotrophic groundwater.</title>
        <authorList>
            <person name="Mehrshad M."/>
            <person name="Lopez-Fernandez M."/>
            <person name="Bell E."/>
            <person name="Bernier-Latmani R."/>
            <person name="Bertilsson S."/>
            <person name="Dopson M."/>
        </authorList>
    </citation>
    <scope>NUCLEOTIDE SEQUENCE</scope>
    <source>
        <strain evidence="10">Modern_marine.mb.64</strain>
    </source>
</reference>